<sequence>MAAKAASIGPVPFKDLVVDTAAAAAAGSGGGLVAARRVVDDVSALPHRTFFNGAVNMRCYQGCWLLEEWVAGAMELHRHFQPRPDDVIVASYPKSGTTWVVALTFATMARGVYPPADARHPLLRLNPHECLPFLDKLYSTSGTEAKLLEALPSPRLLNTHMPLSILPPGTGMPCSGHGCKIVYVCRDPKDMVVSLWHFNKRVVPDLPLATTFDSVCSGEVTHGPVWDHLLGYWRASRAQPDKVLFLRYEDLLRDPAGNVRKLARFLGVPFSDSEEEAGAVGDIVRLCSFRHLQGLETNKSGHLGGSYFPHDALFRKGVAGDWVNHLTPEMARNIDEIFAAKMHAEGLVFPSL</sequence>
<proteinExistence type="predicted"/>
<reference evidence="1" key="2">
    <citation type="submission" date="2025-09" db="UniProtKB">
        <authorList>
            <consortium name="EnsemblPlants"/>
        </authorList>
    </citation>
    <scope>IDENTIFICATION</scope>
</reference>
<name>A0ACD5VK74_AVESA</name>
<keyword evidence="2" id="KW-1185">Reference proteome</keyword>
<evidence type="ECO:0000313" key="2">
    <source>
        <dbReference type="Proteomes" id="UP001732700"/>
    </source>
</evidence>
<protein>
    <submittedName>
        <fullName evidence="1">Uncharacterized protein</fullName>
    </submittedName>
</protein>
<evidence type="ECO:0000313" key="1">
    <source>
        <dbReference type="EnsemblPlants" id="AVESA.00010b.r2.3AG0451490.1.CDS.1"/>
    </source>
</evidence>
<dbReference type="EnsemblPlants" id="AVESA.00010b.r2.3AG0451490.1">
    <property type="protein sequence ID" value="AVESA.00010b.r2.3AG0451490.1.CDS.1"/>
    <property type="gene ID" value="AVESA.00010b.r2.3AG0451490"/>
</dbReference>
<dbReference type="Proteomes" id="UP001732700">
    <property type="component" value="Chromosome 3A"/>
</dbReference>
<organism evidence="1 2">
    <name type="scientific">Avena sativa</name>
    <name type="common">Oat</name>
    <dbReference type="NCBI Taxonomy" id="4498"/>
    <lineage>
        <taxon>Eukaryota</taxon>
        <taxon>Viridiplantae</taxon>
        <taxon>Streptophyta</taxon>
        <taxon>Embryophyta</taxon>
        <taxon>Tracheophyta</taxon>
        <taxon>Spermatophyta</taxon>
        <taxon>Magnoliopsida</taxon>
        <taxon>Liliopsida</taxon>
        <taxon>Poales</taxon>
        <taxon>Poaceae</taxon>
        <taxon>BOP clade</taxon>
        <taxon>Pooideae</taxon>
        <taxon>Poodae</taxon>
        <taxon>Poeae</taxon>
        <taxon>Poeae Chloroplast Group 1 (Aveneae type)</taxon>
        <taxon>Aveninae</taxon>
        <taxon>Avena</taxon>
    </lineage>
</organism>
<reference evidence="1" key="1">
    <citation type="submission" date="2021-05" db="EMBL/GenBank/DDBJ databases">
        <authorList>
            <person name="Scholz U."/>
            <person name="Mascher M."/>
            <person name="Fiebig A."/>
        </authorList>
    </citation>
    <scope>NUCLEOTIDE SEQUENCE [LARGE SCALE GENOMIC DNA]</scope>
</reference>
<accession>A0ACD5VK74</accession>